<keyword evidence="4" id="KW-0274">FAD</keyword>
<evidence type="ECO:0000256" key="5">
    <source>
        <dbReference type="ARBA" id="ARBA00023002"/>
    </source>
</evidence>
<dbReference type="Gene3D" id="3.30.43.10">
    <property type="entry name" value="Uridine Diphospho-n-acetylenolpyruvylglucosamine Reductase, domain 2"/>
    <property type="match status" value="1"/>
</dbReference>
<name>A0ABP3DH78_9ACTN</name>
<dbReference type="InterPro" id="IPR016167">
    <property type="entry name" value="FAD-bd_PCMH_sub1"/>
</dbReference>
<accession>A0ABP3DH78</accession>
<dbReference type="Gene3D" id="3.30.465.10">
    <property type="match status" value="1"/>
</dbReference>
<dbReference type="Gene3D" id="3.40.462.20">
    <property type="match status" value="1"/>
</dbReference>
<comment type="cofactor">
    <cofactor evidence="1">
        <name>FAD</name>
        <dbReference type="ChEBI" id="CHEBI:57692"/>
    </cofactor>
</comment>
<comment type="caution">
    <text evidence="8">The sequence shown here is derived from an EMBL/GenBank/DDBJ whole genome shotgun (WGS) entry which is preliminary data.</text>
</comment>
<dbReference type="InterPro" id="IPR016169">
    <property type="entry name" value="FAD-bd_PCMH_sub2"/>
</dbReference>
<gene>
    <name evidence="8" type="ORF">GCM10009539_15190</name>
</gene>
<dbReference type="Pfam" id="PF01565">
    <property type="entry name" value="FAD_binding_4"/>
    <property type="match status" value="1"/>
</dbReference>
<dbReference type="SUPFAM" id="SSF56176">
    <property type="entry name" value="FAD-binding/transporter-associated domain-like"/>
    <property type="match status" value="1"/>
</dbReference>
<feature type="compositionally biased region" description="Basic and acidic residues" evidence="6">
    <location>
        <begin position="429"/>
        <end position="440"/>
    </location>
</feature>
<organism evidence="8 9">
    <name type="scientific">Cryptosporangium japonicum</name>
    <dbReference type="NCBI Taxonomy" id="80872"/>
    <lineage>
        <taxon>Bacteria</taxon>
        <taxon>Bacillati</taxon>
        <taxon>Actinomycetota</taxon>
        <taxon>Actinomycetes</taxon>
        <taxon>Cryptosporangiales</taxon>
        <taxon>Cryptosporangiaceae</taxon>
        <taxon>Cryptosporangium</taxon>
    </lineage>
</organism>
<dbReference type="PANTHER" id="PTHR42973:SF39">
    <property type="entry name" value="FAD-BINDING PCMH-TYPE DOMAIN-CONTAINING PROTEIN"/>
    <property type="match status" value="1"/>
</dbReference>
<feature type="domain" description="FAD-binding PCMH-type" evidence="7">
    <location>
        <begin position="30"/>
        <end position="198"/>
    </location>
</feature>
<keyword evidence="3" id="KW-0285">Flavoprotein</keyword>
<evidence type="ECO:0000259" key="7">
    <source>
        <dbReference type="PROSITE" id="PS51387"/>
    </source>
</evidence>
<dbReference type="EMBL" id="BAAAGX010000006">
    <property type="protein sequence ID" value="GAA0230729.1"/>
    <property type="molecule type" value="Genomic_DNA"/>
</dbReference>
<evidence type="ECO:0000256" key="6">
    <source>
        <dbReference type="SAM" id="MobiDB-lite"/>
    </source>
</evidence>
<dbReference type="PANTHER" id="PTHR42973">
    <property type="entry name" value="BINDING OXIDOREDUCTASE, PUTATIVE (AFU_ORTHOLOGUE AFUA_1G17690)-RELATED"/>
    <property type="match status" value="1"/>
</dbReference>
<keyword evidence="5" id="KW-0560">Oxidoreductase</keyword>
<dbReference type="RefSeq" id="WP_344647999.1">
    <property type="nucleotide sequence ID" value="NZ_BAAAGX010000006.1"/>
</dbReference>
<comment type="similarity">
    <text evidence="2">Belongs to the oxygen-dependent FAD-linked oxidoreductase family.</text>
</comment>
<proteinExistence type="inferred from homology"/>
<dbReference type="InterPro" id="IPR036318">
    <property type="entry name" value="FAD-bd_PCMH-like_sf"/>
</dbReference>
<evidence type="ECO:0000256" key="3">
    <source>
        <dbReference type="ARBA" id="ARBA00022630"/>
    </source>
</evidence>
<evidence type="ECO:0000256" key="2">
    <source>
        <dbReference type="ARBA" id="ARBA00005466"/>
    </source>
</evidence>
<protein>
    <submittedName>
        <fullName evidence="8">FAD-binding oxidoreductase</fullName>
    </submittedName>
</protein>
<dbReference type="InterPro" id="IPR006094">
    <property type="entry name" value="Oxid_FAD_bind_N"/>
</dbReference>
<dbReference type="InterPro" id="IPR050416">
    <property type="entry name" value="FAD-linked_Oxidoreductase"/>
</dbReference>
<evidence type="ECO:0000313" key="8">
    <source>
        <dbReference type="EMBL" id="GAA0230729.1"/>
    </source>
</evidence>
<evidence type="ECO:0000256" key="4">
    <source>
        <dbReference type="ARBA" id="ARBA00022827"/>
    </source>
</evidence>
<evidence type="ECO:0000256" key="1">
    <source>
        <dbReference type="ARBA" id="ARBA00001974"/>
    </source>
</evidence>
<reference evidence="9" key="1">
    <citation type="journal article" date="2019" name="Int. J. Syst. Evol. Microbiol.">
        <title>The Global Catalogue of Microorganisms (GCM) 10K type strain sequencing project: providing services to taxonomists for standard genome sequencing and annotation.</title>
        <authorList>
            <consortium name="The Broad Institute Genomics Platform"/>
            <consortium name="The Broad Institute Genome Sequencing Center for Infectious Disease"/>
            <person name="Wu L."/>
            <person name="Ma J."/>
        </authorList>
    </citation>
    <scope>NUCLEOTIDE SEQUENCE [LARGE SCALE GENOMIC DNA]</scope>
    <source>
        <strain evidence="9">JCM 10425</strain>
    </source>
</reference>
<feature type="region of interest" description="Disordered" evidence="6">
    <location>
        <begin position="421"/>
        <end position="451"/>
    </location>
</feature>
<dbReference type="Proteomes" id="UP001500967">
    <property type="component" value="Unassembled WGS sequence"/>
</dbReference>
<dbReference type="InterPro" id="IPR016166">
    <property type="entry name" value="FAD-bd_PCMH"/>
</dbReference>
<evidence type="ECO:0000313" key="9">
    <source>
        <dbReference type="Proteomes" id="UP001500967"/>
    </source>
</evidence>
<sequence length="451" mass="47573">MFHIQNLRGRAWFPGESGFDDVRRPWNRAVDQPALAVVEAADADDVLDLVRFARHTGRGISAQANGHDATGRTDGAILLRTGRLDTVDIDPVARRARIGAGVASGRLQAAAAPHGLTGLPGSSPIVSVAGAALGGGLSWFARAHGWVADAVVGFDVVDADGLQRRVSADDDPELFWALRGGGGDFAVVTGLELTLYPAPTVYGGRVRWSGEHAAEVFAAFRDVTATAPDELTVWLDLLHFPGAEPMVALDTTYLGDAADVRGLFRELPTPLSDSRRVISVAELGSITAEPTEPTAGISHAELLTTLDDHTVEALLSEPIAPLLSVQVRHLGGAIAGPSDSPHGPLTEPYALYLFGPAARPGVAARATEIVVDLPISGRKPYTFLGRTETAAHAFAPDALTRLRGIKQRRDPANVFRSNFPVNQGSMAPRSERPPALDVRADGSPGGVILNQ</sequence>
<keyword evidence="9" id="KW-1185">Reference proteome</keyword>
<dbReference type="PROSITE" id="PS51387">
    <property type="entry name" value="FAD_PCMH"/>
    <property type="match status" value="1"/>
</dbReference>